<name>A0A8H7SGW2_9FUNG</name>
<sequence length="415" mass="47630">MPKRRDLKNKLKVYSHNNSNNNSNDNTHYQQQQQQQQTAGRSSLTTSSISVSERITKLRVEQLRAERNRQQRQQEEEQGQGKGKSSSNNNNNDSFYTMTSSSSTSSSTLSFSPRVAGPAPPPSWTRQAIVRKAPAAQRLEPPINSLCSQCAQLATDIVVQNPRLISTLSIATKQHVLNRLGLRLTDRLLSYFRTDEHYSQLNLHSAPISFTWFVRCFWKIEPFLSSKNNKNDQEDDWVADDWEEEEEEEKKYEEEEYYVRYMYDPSLDWALEPVIHLFNQPVDQEHLLLTPLSVKLISLDLSFIPLPGYAVSLIIATLPHLSDLAMAGCFTKDPGLVIMARQMKQLKSLNIGYHGWLDLSTIEPIDWKRDLLKLQWLNVSMCGQDFRSGEVIAQHIMEHCSRRQLHIDFSSSSTA</sequence>
<reference evidence="2 3" key="1">
    <citation type="submission" date="2020-12" db="EMBL/GenBank/DDBJ databases">
        <title>Metabolic potential, ecology and presence of endohyphal bacteria is reflected in genomic diversity of Mucoromycotina.</title>
        <authorList>
            <person name="Muszewska A."/>
            <person name="Okrasinska A."/>
            <person name="Steczkiewicz K."/>
            <person name="Drgas O."/>
            <person name="Orlowska M."/>
            <person name="Perlinska-Lenart U."/>
            <person name="Aleksandrzak-Piekarczyk T."/>
            <person name="Szatraj K."/>
            <person name="Zielenkiewicz U."/>
            <person name="Pilsyk S."/>
            <person name="Malc E."/>
            <person name="Mieczkowski P."/>
            <person name="Kruszewska J.S."/>
            <person name="Biernat P."/>
            <person name="Pawlowska J."/>
        </authorList>
    </citation>
    <scope>NUCLEOTIDE SEQUENCE [LARGE SCALE GENOMIC DNA]</scope>
    <source>
        <strain evidence="2 3">CBS 142.35</strain>
    </source>
</reference>
<evidence type="ECO:0000313" key="2">
    <source>
        <dbReference type="EMBL" id="KAG2228001.1"/>
    </source>
</evidence>
<dbReference type="InterPro" id="IPR032675">
    <property type="entry name" value="LRR_dom_sf"/>
</dbReference>
<dbReference type="SUPFAM" id="SSF52047">
    <property type="entry name" value="RNI-like"/>
    <property type="match status" value="1"/>
</dbReference>
<accession>A0A8H7SGW2</accession>
<dbReference type="EMBL" id="JAEPRB010000003">
    <property type="protein sequence ID" value="KAG2228001.1"/>
    <property type="molecule type" value="Genomic_DNA"/>
</dbReference>
<feature type="compositionally biased region" description="Low complexity" evidence="1">
    <location>
        <begin position="83"/>
        <end position="112"/>
    </location>
</feature>
<feature type="compositionally biased region" description="Low complexity" evidence="1">
    <location>
        <begin position="15"/>
        <end position="52"/>
    </location>
</feature>
<proteinExistence type="predicted"/>
<evidence type="ECO:0000313" key="3">
    <source>
        <dbReference type="Proteomes" id="UP000646827"/>
    </source>
</evidence>
<organism evidence="2 3">
    <name type="scientific">Circinella minor</name>
    <dbReference type="NCBI Taxonomy" id="1195481"/>
    <lineage>
        <taxon>Eukaryota</taxon>
        <taxon>Fungi</taxon>
        <taxon>Fungi incertae sedis</taxon>
        <taxon>Mucoromycota</taxon>
        <taxon>Mucoromycotina</taxon>
        <taxon>Mucoromycetes</taxon>
        <taxon>Mucorales</taxon>
        <taxon>Lichtheimiaceae</taxon>
        <taxon>Circinella</taxon>
    </lineage>
</organism>
<feature type="compositionally biased region" description="Basic residues" evidence="1">
    <location>
        <begin position="1"/>
        <end position="13"/>
    </location>
</feature>
<dbReference type="AlphaFoldDB" id="A0A8H7SGW2"/>
<comment type="caution">
    <text evidence="2">The sequence shown here is derived from an EMBL/GenBank/DDBJ whole genome shotgun (WGS) entry which is preliminary data.</text>
</comment>
<dbReference type="OrthoDB" id="341898at2759"/>
<evidence type="ECO:0000256" key="1">
    <source>
        <dbReference type="SAM" id="MobiDB-lite"/>
    </source>
</evidence>
<evidence type="ECO:0008006" key="4">
    <source>
        <dbReference type="Google" id="ProtNLM"/>
    </source>
</evidence>
<feature type="compositionally biased region" description="Basic and acidic residues" evidence="1">
    <location>
        <begin position="54"/>
        <end position="75"/>
    </location>
</feature>
<protein>
    <recommendedName>
        <fullName evidence="4">F-box domain-containing protein</fullName>
    </recommendedName>
</protein>
<dbReference type="Proteomes" id="UP000646827">
    <property type="component" value="Unassembled WGS sequence"/>
</dbReference>
<gene>
    <name evidence="2" type="ORF">INT45_012025</name>
</gene>
<keyword evidence="3" id="KW-1185">Reference proteome</keyword>
<feature type="region of interest" description="Disordered" evidence="1">
    <location>
        <begin position="1"/>
        <end position="124"/>
    </location>
</feature>
<dbReference type="Gene3D" id="3.80.10.10">
    <property type="entry name" value="Ribonuclease Inhibitor"/>
    <property type="match status" value="1"/>
</dbReference>